<dbReference type="Gene3D" id="1.20.144.10">
    <property type="entry name" value="Phosphatidic acid phosphatase type 2/haloperoxidase"/>
    <property type="match status" value="1"/>
</dbReference>
<accession>A0A5E4LQW8</accession>
<gene>
    <name evidence="3" type="primary">sepP</name>
    <name evidence="3" type="ORF">LFW2832_00894</name>
</gene>
<sequence length="162" mass="18401">MDTISTIAVSIQNPLLTALDLFFDNVFIYAGLILLLVFLAEKREEKRRKLIVSLILTFILATIIKVVLAHQRPCFGQLDCPEDYSFPSLHAAIAFTLMTGFLNKKSFPLFLFFALVVCFTRLNLGVHIFQDIVVALPLALVSYYLTDILWKTPKRKPYGSRS</sequence>
<keyword evidence="1" id="KW-0472">Membrane</keyword>
<evidence type="ECO:0000313" key="4">
    <source>
        <dbReference type="Proteomes" id="UP000789941"/>
    </source>
</evidence>
<keyword evidence="1" id="KW-0812">Transmembrane</keyword>
<dbReference type="PANTHER" id="PTHR14969:SF13">
    <property type="entry name" value="AT30094P"/>
    <property type="match status" value="1"/>
</dbReference>
<evidence type="ECO:0000259" key="2">
    <source>
        <dbReference type="SMART" id="SM00014"/>
    </source>
</evidence>
<comment type="caution">
    <text evidence="3">The sequence shown here is derived from an EMBL/GenBank/DDBJ whole genome shotgun (WGS) entry which is preliminary data.</text>
</comment>
<feature type="transmembrane region" description="Helical" evidence="1">
    <location>
        <begin position="21"/>
        <end position="39"/>
    </location>
</feature>
<name>A0A5E4LQW8_9ARCH</name>
<feature type="domain" description="Phosphatidic acid phosphatase type 2/haloperoxidase" evidence="2">
    <location>
        <begin position="50"/>
        <end position="147"/>
    </location>
</feature>
<dbReference type="InterPro" id="IPR000326">
    <property type="entry name" value="PAP2/HPO"/>
</dbReference>
<reference evidence="3 4" key="1">
    <citation type="submission" date="2019-08" db="EMBL/GenBank/DDBJ databases">
        <authorList>
            <person name="Vazquez-Campos X."/>
        </authorList>
    </citation>
    <scope>NUCLEOTIDE SEQUENCE [LARGE SCALE GENOMIC DNA]</scope>
    <source>
        <strain evidence="3">LFW-283_2</strain>
    </source>
</reference>
<keyword evidence="3" id="KW-0378">Hydrolase</keyword>
<feature type="transmembrane region" description="Helical" evidence="1">
    <location>
        <begin position="51"/>
        <end position="72"/>
    </location>
</feature>
<keyword evidence="1" id="KW-1133">Transmembrane helix</keyword>
<dbReference type="SUPFAM" id="SSF48317">
    <property type="entry name" value="Acid phosphatase/Vanadium-dependent haloperoxidase"/>
    <property type="match status" value="1"/>
</dbReference>
<dbReference type="GO" id="GO:0050380">
    <property type="term" value="F:undecaprenyl-diphosphatase activity"/>
    <property type="evidence" value="ECO:0007669"/>
    <property type="project" value="UniProtKB-EC"/>
</dbReference>
<dbReference type="AlphaFoldDB" id="A0A5E4LQW8"/>
<feature type="transmembrane region" description="Helical" evidence="1">
    <location>
        <begin position="109"/>
        <end position="126"/>
    </location>
</feature>
<feature type="transmembrane region" description="Helical" evidence="1">
    <location>
        <begin position="132"/>
        <end position="150"/>
    </location>
</feature>
<dbReference type="InterPro" id="IPR036938">
    <property type="entry name" value="PAP2/HPO_sf"/>
</dbReference>
<dbReference type="GO" id="GO:0042392">
    <property type="term" value="F:sphingosine-1-phosphate phosphatase activity"/>
    <property type="evidence" value="ECO:0007669"/>
    <property type="project" value="TreeGrafter"/>
</dbReference>
<dbReference type="CDD" id="cd01610">
    <property type="entry name" value="PAP2_like"/>
    <property type="match status" value="1"/>
</dbReference>
<dbReference type="EC" id="3.6.1.27" evidence="3"/>
<evidence type="ECO:0000256" key="1">
    <source>
        <dbReference type="SAM" id="Phobius"/>
    </source>
</evidence>
<organism evidence="3 4">
    <name type="scientific">Candidatus Bilamarchaeum dharawalense</name>
    <dbReference type="NCBI Taxonomy" id="2885759"/>
    <lineage>
        <taxon>Archaea</taxon>
        <taxon>Candidatus Micrarchaeota</taxon>
        <taxon>Candidatus Micrarchaeia</taxon>
        <taxon>Candidatus Anstonellales</taxon>
        <taxon>Candidatus Bilamarchaeaceae</taxon>
        <taxon>Candidatus Bilamarchaeum</taxon>
    </lineage>
</organism>
<dbReference type="Pfam" id="PF01569">
    <property type="entry name" value="PAP2"/>
    <property type="match status" value="1"/>
</dbReference>
<protein>
    <submittedName>
        <fullName evidence="3">Undecaprenyl-diphosphatase</fullName>
        <ecNumber evidence="3">3.6.1.27</ecNumber>
    </submittedName>
</protein>
<dbReference type="SMART" id="SM00014">
    <property type="entry name" value="acidPPc"/>
    <property type="match status" value="1"/>
</dbReference>
<evidence type="ECO:0000313" key="3">
    <source>
        <dbReference type="EMBL" id="VVC04350.1"/>
    </source>
</evidence>
<dbReference type="PANTHER" id="PTHR14969">
    <property type="entry name" value="SPHINGOSINE-1-PHOSPHATE PHOSPHOHYDROLASE"/>
    <property type="match status" value="1"/>
</dbReference>
<proteinExistence type="predicted"/>
<dbReference type="EMBL" id="CABMJJ010000009">
    <property type="protein sequence ID" value="VVC04350.1"/>
    <property type="molecule type" value="Genomic_DNA"/>
</dbReference>
<dbReference type="Proteomes" id="UP000789941">
    <property type="component" value="Unassembled WGS sequence"/>
</dbReference>